<evidence type="ECO:0000259" key="4">
    <source>
        <dbReference type="PROSITE" id="PS50042"/>
    </source>
</evidence>
<dbReference type="GO" id="GO:0003677">
    <property type="term" value="F:DNA binding"/>
    <property type="evidence" value="ECO:0007669"/>
    <property type="project" value="UniProtKB-KW"/>
</dbReference>
<protein>
    <submittedName>
        <fullName evidence="6">cAMP-binding domain of CRP or a regulatory subunit of cAMP-dependent protein kinases</fullName>
    </submittedName>
</protein>
<dbReference type="Gene3D" id="1.10.10.10">
    <property type="entry name" value="Winged helix-like DNA-binding domain superfamily/Winged helix DNA-binding domain"/>
    <property type="match status" value="1"/>
</dbReference>
<organism evidence="6 7">
    <name type="scientific">Chryseobacterium vrystaatense</name>
    <dbReference type="NCBI Taxonomy" id="307480"/>
    <lineage>
        <taxon>Bacteria</taxon>
        <taxon>Pseudomonadati</taxon>
        <taxon>Bacteroidota</taxon>
        <taxon>Flavobacteriia</taxon>
        <taxon>Flavobacteriales</taxon>
        <taxon>Weeksellaceae</taxon>
        <taxon>Chryseobacterium group</taxon>
        <taxon>Chryseobacterium</taxon>
    </lineage>
</organism>
<keyword evidence="2" id="KW-0238">DNA-binding</keyword>
<dbReference type="InterPro" id="IPR036390">
    <property type="entry name" value="WH_DNA-bd_sf"/>
</dbReference>
<dbReference type="CDD" id="cd00038">
    <property type="entry name" value="CAP_ED"/>
    <property type="match status" value="1"/>
</dbReference>
<dbReference type="SUPFAM" id="SSF51206">
    <property type="entry name" value="cAMP-binding domain-like"/>
    <property type="match status" value="1"/>
</dbReference>
<dbReference type="PANTHER" id="PTHR24567">
    <property type="entry name" value="CRP FAMILY TRANSCRIPTIONAL REGULATORY PROTEIN"/>
    <property type="match status" value="1"/>
</dbReference>
<dbReference type="SMART" id="SM00100">
    <property type="entry name" value="cNMP"/>
    <property type="match status" value="1"/>
</dbReference>
<dbReference type="InterPro" id="IPR014710">
    <property type="entry name" value="RmlC-like_jellyroll"/>
</dbReference>
<evidence type="ECO:0000313" key="6">
    <source>
        <dbReference type="EMBL" id="SHG09823.1"/>
    </source>
</evidence>
<evidence type="ECO:0000256" key="1">
    <source>
        <dbReference type="ARBA" id="ARBA00023015"/>
    </source>
</evidence>
<evidence type="ECO:0000313" key="7">
    <source>
        <dbReference type="Proteomes" id="UP000184108"/>
    </source>
</evidence>
<dbReference type="AlphaFoldDB" id="A0A1M5H1M0"/>
<dbReference type="InterPro" id="IPR036388">
    <property type="entry name" value="WH-like_DNA-bd_sf"/>
</dbReference>
<reference evidence="7" key="1">
    <citation type="submission" date="2016-11" db="EMBL/GenBank/DDBJ databases">
        <authorList>
            <person name="Varghese N."/>
            <person name="Submissions S."/>
        </authorList>
    </citation>
    <scope>NUCLEOTIDE SEQUENCE [LARGE SCALE GENOMIC DNA]</scope>
    <source>
        <strain evidence="7">YR203</strain>
    </source>
</reference>
<dbReference type="PANTHER" id="PTHR24567:SF28">
    <property type="entry name" value="LISTERIOLYSIN REGULATORY PROTEIN"/>
    <property type="match status" value="1"/>
</dbReference>
<proteinExistence type="predicted"/>
<sequence length="198" mass="23194">MIIDQNLLQLYGAETTQFKPNETIFKEGDTPKLYYQIIEGRVKLNHYDEDGKEIIQSILLSGQSVCELLLFITEKYPVNAITLTPCKIITIPKDNFFKLLADHPNVSLDINKFISERLYQKFVMMQHNLSLRPEVRLLGILDYFKSYSINKEKYSFEVYLTRKQMASITGLRIETVIRTIKKMESDHVLKLINSKIFY</sequence>
<gene>
    <name evidence="6" type="ORF">SAMN02787073_3543</name>
</gene>
<dbReference type="Gene3D" id="2.60.120.10">
    <property type="entry name" value="Jelly Rolls"/>
    <property type="match status" value="1"/>
</dbReference>
<evidence type="ECO:0000256" key="3">
    <source>
        <dbReference type="ARBA" id="ARBA00023163"/>
    </source>
</evidence>
<feature type="domain" description="Cyclic nucleotide-binding" evidence="4">
    <location>
        <begin position="1"/>
        <end position="100"/>
    </location>
</feature>
<dbReference type="EMBL" id="FQVE01000004">
    <property type="protein sequence ID" value="SHG09823.1"/>
    <property type="molecule type" value="Genomic_DNA"/>
</dbReference>
<dbReference type="PROSITE" id="PS51063">
    <property type="entry name" value="HTH_CRP_2"/>
    <property type="match status" value="1"/>
</dbReference>
<dbReference type="Pfam" id="PF00027">
    <property type="entry name" value="cNMP_binding"/>
    <property type="match status" value="1"/>
</dbReference>
<keyword evidence="6" id="KW-0808">Transferase</keyword>
<dbReference type="Pfam" id="PF13545">
    <property type="entry name" value="HTH_Crp_2"/>
    <property type="match status" value="1"/>
</dbReference>
<dbReference type="Proteomes" id="UP000184108">
    <property type="component" value="Unassembled WGS sequence"/>
</dbReference>
<dbReference type="GO" id="GO:0005829">
    <property type="term" value="C:cytosol"/>
    <property type="evidence" value="ECO:0007669"/>
    <property type="project" value="TreeGrafter"/>
</dbReference>
<dbReference type="PROSITE" id="PS50042">
    <property type="entry name" value="CNMP_BINDING_3"/>
    <property type="match status" value="1"/>
</dbReference>
<evidence type="ECO:0000259" key="5">
    <source>
        <dbReference type="PROSITE" id="PS51063"/>
    </source>
</evidence>
<dbReference type="InterPro" id="IPR012318">
    <property type="entry name" value="HTH_CRP"/>
</dbReference>
<dbReference type="SUPFAM" id="SSF46785">
    <property type="entry name" value="Winged helix' DNA-binding domain"/>
    <property type="match status" value="1"/>
</dbReference>
<dbReference type="RefSeq" id="WP_083536217.1">
    <property type="nucleotide sequence ID" value="NZ_FQVE01000004.1"/>
</dbReference>
<keyword evidence="3" id="KW-0804">Transcription</keyword>
<dbReference type="InterPro" id="IPR050397">
    <property type="entry name" value="Env_Response_Regulators"/>
</dbReference>
<dbReference type="InterPro" id="IPR018490">
    <property type="entry name" value="cNMP-bd_dom_sf"/>
</dbReference>
<dbReference type="GO" id="GO:0016301">
    <property type="term" value="F:kinase activity"/>
    <property type="evidence" value="ECO:0007669"/>
    <property type="project" value="UniProtKB-KW"/>
</dbReference>
<name>A0A1M5H1M0_9FLAO</name>
<keyword evidence="1" id="KW-0805">Transcription regulation</keyword>
<feature type="domain" description="HTH crp-type" evidence="5">
    <location>
        <begin position="131"/>
        <end position="198"/>
    </location>
</feature>
<dbReference type="InterPro" id="IPR000595">
    <property type="entry name" value="cNMP-bd_dom"/>
</dbReference>
<evidence type="ECO:0000256" key="2">
    <source>
        <dbReference type="ARBA" id="ARBA00023125"/>
    </source>
</evidence>
<keyword evidence="6" id="KW-0418">Kinase</keyword>
<accession>A0A1M5H1M0</accession>
<dbReference type="GO" id="GO:0003700">
    <property type="term" value="F:DNA-binding transcription factor activity"/>
    <property type="evidence" value="ECO:0007669"/>
    <property type="project" value="TreeGrafter"/>
</dbReference>